<protein>
    <submittedName>
        <fullName evidence="2">Uncharacterized protein</fullName>
    </submittedName>
</protein>
<evidence type="ECO:0000313" key="2">
    <source>
        <dbReference type="EMBL" id="KAF4981491.1"/>
    </source>
</evidence>
<evidence type="ECO:0000256" key="1">
    <source>
        <dbReference type="SAM" id="MobiDB-lite"/>
    </source>
</evidence>
<accession>A0A8H4UQJ6</accession>
<proteinExistence type="predicted"/>
<dbReference type="AlphaFoldDB" id="A0A8H4UQJ6"/>
<evidence type="ECO:0000313" key="3">
    <source>
        <dbReference type="Proteomes" id="UP000635477"/>
    </source>
</evidence>
<reference evidence="2" key="2">
    <citation type="submission" date="2020-05" db="EMBL/GenBank/DDBJ databases">
        <authorList>
            <person name="Kim H.-S."/>
            <person name="Proctor R.H."/>
            <person name="Brown D.W."/>
        </authorList>
    </citation>
    <scope>NUCLEOTIDE SEQUENCE</scope>
    <source>
        <strain evidence="2">NRRL 22465</strain>
    </source>
</reference>
<name>A0A8H4UQJ6_9HYPO</name>
<feature type="region of interest" description="Disordered" evidence="1">
    <location>
        <begin position="46"/>
        <end position="65"/>
    </location>
</feature>
<dbReference type="Proteomes" id="UP000635477">
    <property type="component" value="Unassembled WGS sequence"/>
</dbReference>
<keyword evidence="3" id="KW-1185">Reference proteome</keyword>
<organism evidence="2 3">
    <name type="scientific">Fusarium zealandicum</name>
    <dbReference type="NCBI Taxonomy" id="1053134"/>
    <lineage>
        <taxon>Eukaryota</taxon>
        <taxon>Fungi</taxon>
        <taxon>Dikarya</taxon>
        <taxon>Ascomycota</taxon>
        <taxon>Pezizomycotina</taxon>
        <taxon>Sordariomycetes</taxon>
        <taxon>Hypocreomycetidae</taxon>
        <taxon>Hypocreales</taxon>
        <taxon>Nectriaceae</taxon>
        <taxon>Fusarium</taxon>
        <taxon>Fusarium staphyleae species complex</taxon>
    </lineage>
</organism>
<dbReference type="OrthoDB" id="10042665at2759"/>
<gene>
    <name evidence="2" type="ORF">FZEAL_2734</name>
</gene>
<comment type="caution">
    <text evidence="2">The sequence shown here is derived from an EMBL/GenBank/DDBJ whole genome shotgun (WGS) entry which is preliminary data.</text>
</comment>
<sequence length="223" mass="25481">MLTIVIHPGVVASINCPLPSFFFAIRVLDYLVSTISHLQIENKMPKDELQKTKSAQPKPPQGDEARNRVNEVAYGPKSLAFETFHVVACCSSDDSRLDTTYWDAPRMFKGDTKDDHIRGAIEAEDIDVYLEEHPEVSFAVVNEYHCLSLQFLCQWVLDTYRENWNEADALFSQGKLSSKHSDKLSRPSELLIYLDPRRSRRMQTSTVPEFPDNAFCGYVCPWS</sequence>
<dbReference type="EMBL" id="JABEYC010000166">
    <property type="protein sequence ID" value="KAF4981491.1"/>
    <property type="molecule type" value="Genomic_DNA"/>
</dbReference>
<reference evidence="2" key="1">
    <citation type="journal article" date="2020" name="BMC Genomics">
        <title>Correction to: Identification and distribution of gene clusters required for synthesis of sphingolipid metabolism inhibitors in diverse species of the filamentous fungus Fusarium.</title>
        <authorList>
            <person name="Kim H.S."/>
            <person name="Lohmar J.M."/>
            <person name="Busman M."/>
            <person name="Brown D.W."/>
            <person name="Naumann T.A."/>
            <person name="Divon H.H."/>
            <person name="Lysoe E."/>
            <person name="Uhlig S."/>
            <person name="Proctor R.H."/>
        </authorList>
    </citation>
    <scope>NUCLEOTIDE SEQUENCE</scope>
    <source>
        <strain evidence="2">NRRL 22465</strain>
    </source>
</reference>